<protein>
    <submittedName>
        <fullName evidence="2">Uncharacterized protein</fullName>
    </submittedName>
</protein>
<proteinExistence type="predicted"/>
<keyword evidence="1" id="KW-0472">Membrane</keyword>
<reference evidence="2" key="1">
    <citation type="submission" date="2021-01" db="EMBL/GenBank/DDBJ databases">
        <authorList>
            <person name="Corre E."/>
            <person name="Pelletier E."/>
            <person name="Niang G."/>
            <person name="Scheremetjew M."/>
            <person name="Finn R."/>
            <person name="Kale V."/>
            <person name="Holt S."/>
            <person name="Cochrane G."/>
            <person name="Meng A."/>
            <person name="Brown T."/>
            <person name="Cohen L."/>
        </authorList>
    </citation>
    <scope>NUCLEOTIDE SEQUENCE</scope>
    <source>
        <strain evidence="2">OF101</strain>
    </source>
</reference>
<sequence length="101" mass="11095">MKASASFGSKKFTNPYPQFAVDFLFPRLAPITMYTMSYLAWKPKESIASCTSKAFKRHGRLRNIIVVTSFSCAASVLLVPGWFVAAAPNMPMGNIGSSILR</sequence>
<gene>
    <name evidence="2" type="ORF">ACAT0790_LOCUS2033</name>
</gene>
<dbReference type="AlphaFoldDB" id="A0A7S1PMU3"/>
<dbReference type="EMBL" id="HBGE01003415">
    <property type="protein sequence ID" value="CAD9089447.1"/>
    <property type="molecule type" value="Transcribed_RNA"/>
</dbReference>
<evidence type="ECO:0000313" key="2">
    <source>
        <dbReference type="EMBL" id="CAD9089447.1"/>
    </source>
</evidence>
<organism evidence="2">
    <name type="scientific">Alexandrium catenella</name>
    <name type="common">Red tide dinoflagellate</name>
    <name type="synonym">Gonyaulax catenella</name>
    <dbReference type="NCBI Taxonomy" id="2925"/>
    <lineage>
        <taxon>Eukaryota</taxon>
        <taxon>Sar</taxon>
        <taxon>Alveolata</taxon>
        <taxon>Dinophyceae</taxon>
        <taxon>Gonyaulacales</taxon>
        <taxon>Pyrocystaceae</taxon>
        <taxon>Alexandrium</taxon>
    </lineage>
</organism>
<name>A0A7S1PMU3_ALECA</name>
<keyword evidence="1" id="KW-1133">Transmembrane helix</keyword>
<keyword evidence="1" id="KW-0812">Transmembrane</keyword>
<feature type="transmembrane region" description="Helical" evidence="1">
    <location>
        <begin position="61"/>
        <end position="83"/>
    </location>
</feature>
<evidence type="ECO:0000256" key="1">
    <source>
        <dbReference type="SAM" id="Phobius"/>
    </source>
</evidence>
<accession>A0A7S1PMU3</accession>